<keyword evidence="3" id="KW-1185">Reference proteome</keyword>
<organism evidence="2 3">
    <name type="scientific">Dichomitus squalens</name>
    <dbReference type="NCBI Taxonomy" id="114155"/>
    <lineage>
        <taxon>Eukaryota</taxon>
        <taxon>Fungi</taxon>
        <taxon>Dikarya</taxon>
        <taxon>Basidiomycota</taxon>
        <taxon>Agaricomycotina</taxon>
        <taxon>Agaricomycetes</taxon>
        <taxon>Polyporales</taxon>
        <taxon>Polyporaceae</taxon>
        <taxon>Dichomitus</taxon>
    </lineage>
</organism>
<dbReference type="Proteomes" id="UP000292082">
    <property type="component" value="Unassembled WGS sequence"/>
</dbReference>
<accession>A0A4V2K981</accession>
<dbReference type="EMBL" id="ML145091">
    <property type="protein sequence ID" value="TBU62878.1"/>
    <property type="molecule type" value="Genomic_DNA"/>
</dbReference>
<evidence type="ECO:0000313" key="3">
    <source>
        <dbReference type="Proteomes" id="UP000292082"/>
    </source>
</evidence>
<proteinExistence type="predicted"/>
<sequence>MGGLPVLDRVAYAFHRELCQAASFARLSAISPPRQDARHPPRQQSSAPRILLPLIVSHPPSLFLHLAISAVLLHTMHSSRPLPPQPPTSSRGQTYRAPRGAGIRRMWKTGRVSGRSPSGHAH</sequence>
<evidence type="ECO:0000313" key="2">
    <source>
        <dbReference type="EMBL" id="TBU62878.1"/>
    </source>
</evidence>
<dbReference type="AlphaFoldDB" id="A0A4V2K981"/>
<gene>
    <name evidence="2" type="ORF">BD310DRAFT_917327</name>
</gene>
<feature type="region of interest" description="Disordered" evidence="1">
    <location>
        <begin position="77"/>
        <end position="122"/>
    </location>
</feature>
<protein>
    <submittedName>
        <fullName evidence="2">Uncharacterized protein</fullName>
    </submittedName>
</protein>
<evidence type="ECO:0000256" key="1">
    <source>
        <dbReference type="SAM" id="MobiDB-lite"/>
    </source>
</evidence>
<name>A0A4V2K981_9APHY</name>
<reference evidence="2 3" key="1">
    <citation type="submission" date="2019-01" db="EMBL/GenBank/DDBJ databases">
        <title>Draft genome sequences of three monokaryotic isolates of the white-rot basidiomycete fungus Dichomitus squalens.</title>
        <authorList>
            <consortium name="DOE Joint Genome Institute"/>
            <person name="Lopez S.C."/>
            <person name="Andreopoulos B."/>
            <person name="Pangilinan J."/>
            <person name="Lipzen A."/>
            <person name="Riley R."/>
            <person name="Ahrendt S."/>
            <person name="Ng V."/>
            <person name="Barry K."/>
            <person name="Daum C."/>
            <person name="Grigoriev I.V."/>
            <person name="Hilden K.S."/>
            <person name="Makela M.R."/>
            <person name="de Vries R.P."/>
        </authorList>
    </citation>
    <scope>NUCLEOTIDE SEQUENCE [LARGE SCALE GENOMIC DNA]</scope>
    <source>
        <strain evidence="2 3">CBS 464.89</strain>
    </source>
</reference>